<dbReference type="AlphaFoldDB" id="A0A0C5VFJ9"/>
<dbReference type="NCBIfam" id="NF045768">
    <property type="entry name" value="RubredRD"/>
    <property type="match status" value="1"/>
</dbReference>
<evidence type="ECO:0000256" key="8">
    <source>
        <dbReference type="ARBA" id="ARBA00023004"/>
    </source>
</evidence>
<feature type="binding site" evidence="10">
    <location>
        <position position="6"/>
    </location>
    <ligand>
        <name>Fe cation</name>
        <dbReference type="ChEBI" id="CHEBI:24875"/>
    </ligand>
</feature>
<dbReference type="PROSITE" id="PS50903">
    <property type="entry name" value="RUBREDOXIN_LIKE"/>
    <property type="match status" value="1"/>
</dbReference>
<comment type="function">
    <text evidence="1">Involved in the hydrocarbon hydroxylating system, which transfers electrons from NADH to rubredoxin reductase and then through rubredoxin to alkane 1 monooxygenase.</text>
</comment>
<dbReference type="OrthoDB" id="9800607at2"/>
<dbReference type="PIRSF" id="PIRSF000071">
    <property type="entry name" value="Rubredoxin"/>
    <property type="match status" value="1"/>
</dbReference>
<feature type="binding site" evidence="10">
    <location>
        <position position="39"/>
    </location>
    <ligand>
        <name>Fe cation</name>
        <dbReference type="ChEBI" id="CHEBI:24875"/>
    </ligand>
</feature>
<evidence type="ECO:0000256" key="1">
    <source>
        <dbReference type="ARBA" id="ARBA00002792"/>
    </source>
</evidence>
<dbReference type="InterPro" id="IPR024935">
    <property type="entry name" value="Rubredoxin_dom"/>
</dbReference>
<evidence type="ECO:0000313" key="13">
    <source>
        <dbReference type="Proteomes" id="UP000032266"/>
    </source>
</evidence>
<dbReference type="PROSITE" id="PS00202">
    <property type="entry name" value="RUBREDOXIN"/>
    <property type="match status" value="1"/>
</dbReference>
<dbReference type="PATRIC" id="fig|1445510.3.peg.888"/>
<dbReference type="SUPFAM" id="SSF57802">
    <property type="entry name" value="Rubredoxin-like"/>
    <property type="match status" value="1"/>
</dbReference>
<protein>
    <recommendedName>
        <fullName evidence="9">Rubredoxin</fullName>
    </recommendedName>
</protein>
<dbReference type="PANTHER" id="PTHR47627">
    <property type="entry name" value="RUBREDOXIN"/>
    <property type="match status" value="1"/>
</dbReference>
<evidence type="ECO:0000256" key="6">
    <source>
        <dbReference type="ARBA" id="ARBA00022723"/>
    </source>
</evidence>
<gene>
    <name evidence="12" type="ORF">YC6258_00906</name>
</gene>
<keyword evidence="8 9" id="KW-0408">Iron</keyword>
<feature type="domain" description="Rubredoxin-like" evidence="11">
    <location>
        <begin position="1"/>
        <end position="52"/>
    </location>
</feature>
<name>A0A0C5VFJ9_9GAMM</name>
<comment type="similarity">
    <text evidence="3 9">Belongs to the rubredoxin family.</text>
</comment>
<proteinExistence type="inferred from homology"/>
<evidence type="ECO:0000256" key="7">
    <source>
        <dbReference type="ARBA" id="ARBA00022982"/>
    </source>
</evidence>
<evidence type="ECO:0000256" key="4">
    <source>
        <dbReference type="ARBA" id="ARBA00022448"/>
    </source>
</evidence>
<evidence type="ECO:0000256" key="2">
    <source>
        <dbReference type="ARBA" id="ARBA00004933"/>
    </source>
</evidence>
<accession>A0A0C5VFJ9</accession>
<dbReference type="FunFam" id="2.20.28.10:FF:000001">
    <property type="entry name" value="Rubredoxin"/>
    <property type="match status" value="1"/>
</dbReference>
<dbReference type="RefSeq" id="WP_044615891.1">
    <property type="nucleotide sequence ID" value="NZ_CP007142.1"/>
</dbReference>
<organism evidence="12 13">
    <name type="scientific">Gynuella sunshinyii YC6258</name>
    <dbReference type="NCBI Taxonomy" id="1445510"/>
    <lineage>
        <taxon>Bacteria</taxon>
        <taxon>Pseudomonadati</taxon>
        <taxon>Pseudomonadota</taxon>
        <taxon>Gammaproteobacteria</taxon>
        <taxon>Oceanospirillales</taxon>
        <taxon>Saccharospirillaceae</taxon>
        <taxon>Gynuella</taxon>
    </lineage>
</organism>
<evidence type="ECO:0000256" key="3">
    <source>
        <dbReference type="ARBA" id="ARBA00005337"/>
    </source>
</evidence>
<dbReference type="InterPro" id="IPR050526">
    <property type="entry name" value="Rubredoxin_ET"/>
</dbReference>
<dbReference type="KEGG" id="gsn:YC6258_00906"/>
<feature type="binding site" evidence="10">
    <location>
        <position position="9"/>
    </location>
    <ligand>
        <name>Fe cation</name>
        <dbReference type="ChEBI" id="CHEBI:24875"/>
    </ligand>
</feature>
<dbReference type="EMBL" id="CP007142">
    <property type="protein sequence ID" value="AJQ92956.1"/>
    <property type="molecule type" value="Genomic_DNA"/>
</dbReference>
<evidence type="ECO:0000256" key="5">
    <source>
        <dbReference type="ARBA" id="ARBA00022490"/>
    </source>
</evidence>
<dbReference type="InterPro" id="IPR018527">
    <property type="entry name" value="Rubredoxin_Fe_BS"/>
</dbReference>
<dbReference type="PRINTS" id="PR00163">
    <property type="entry name" value="RUBREDOXIN"/>
</dbReference>
<dbReference type="InterPro" id="IPR024922">
    <property type="entry name" value="Rubredoxin"/>
</dbReference>
<evidence type="ECO:0000256" key="10">
    <source>
        <dbReference type="PIRSR" id="PIRSR000071-1"/>
    </source>
</evidence>
<dbReference type="GO" id="GO:0043448">
    <property type="term" value="P:alkane catabolic process"/>
    <property type="evidence" value="ECO:0007669"/>
    <property type="project" value="TreeGrafter"/>
</dbReference>
<comment type="cofactor">
    <cofactor evidence="9 10">
        <name>Fe(3+)</name>
        <dbReference type="ChEBI" id="CHEBI:29034"/>
    </cofactor>
    <text evidence="9 10">Binds 1 Fe(3+) ion per subunit.</text>
</comment>
<dbReference type="STRING" id="1445510.YC6258_00906"/>
<evidence type="ECO:0000256" key="9">
    <source>
        <dbReference type="PIRNR" id="PIRNR000071"/>
    </source>
</evidence>
<dbReference type="Gene3D" id="2.20.28.10">
    <property type="match status" value="1"/>
</dbReference>
<dbReference type="InterPro" id="IPR024934">
    <property type="entry name" value="Rubredoxin-like_dom"/>
</dbReference>
<keyword evidence="6 9" id="KW-0479">Metal-binding</keyword>
<dbReference type="PANTHER" id="PTHR47627:SF1">
    <property type="entry name" value="RUBREDOXIN-1-RELATED"/>
    <property type="match status" value="1"/>
</dbReference>
<comment type="pathway">
    <text evidence="2">Hydrocarbon metabolism; alkane degradation.</text>
</comment>
<evidence type="ECO:0000259" key="11">
    <source>
        <dbReference type="PROSITE" id="PS50903"/>
    </source>
</evidence>
<dbReference type="CDD" id="cd00730">
    <property type="entry name" value="rubredoxin"/>
    <property type="match status" value="1"/>
</dbReference>
<dbReference type="Pfam" id="PF00301">
    <property type="entry name" value="Rubredoxin"/>
    <property type="match status" value="1"/>
</dbReference>
<keyword evidence="5" id="KW-0963">Cytoplasm</keyword>
<sequence length="54" mass="6110">MRKWQCIVCGFIYDEAEGLPEEGIEPGTAWSDIPEDWACPDCGVGKEDFEMIEL</sequence>
<keyword evidence="4 9" id="KW-0813">Transport</keyword>
<keyword evidence="13" id="KW-1185">Reference proteome</keyword>
<keyword evidence="7 9" id="KW-0249">Electron transport</keyword>
<dbReference type="GO" id="GO:0009055">
    <property type="term" value="F:electron transfer activity"/>
    <property type="evidence" value="ECO:0007669"/>
    <property type="project" value="InterPro"/>
</dbReference>
<dbReference type="Proteomes" id="UP000032266">
    <property type="component" value="Chromosome"/>
</dbReference>
<evidence type="ECO:0000313" key="12">
    <source>
        <dbReference type="EMBL" id="AJQ92956.1"/>
    </source>
</evidence>
<feature type="binding site" evidence="10">
    <location>
        <position position="42"/>
    </location>
    <ligand>
        <name>Fe cation</name>
        <dbReference type="ChEBI" id="CHEBI:24875"/>
    </ligand>
</feature>
<dbReference type="GO" id="GO:0005506">
    <property type="term" value="F:iron ion binding"/>
    <property type="evidence" value="ECO:0007669"/>
    <property type="project" value="InterPro"/>
</dbReference>
<dbReference type="HOGENOM" id="CLU_128747_1_1_6"/>
<reference evidence="12 13" key="1">
    <citation type="submission" date="2014-01" db="EMBL/GenBank/DDBJ databases">
        <title>Full genme sequencing of cellulolytic bacterium Gynuella sunshinyii YC6258T gen. nov., sp. nov.</title>
        <authorList>
            <person name="Khan H."/>
            <person name="Chung E.J."/>
            <person name="Chung Y.R."/>
        </authorList>
    </citation>
    <scope>NUCLEOTIDE SEQUENCE [LARGE SCALE GENOMIC DNA]</scope>
    <source>
        <strain evidence="12 13">YC6258</strain>
    </source>
</reference>